<dbReference type="CDD" id="cd00110">
    <property type="entry name" value="LamG"/>
    <property type="match status" value="1"/>
</dbReference>
<dbReference type="InterPro" id="IPR013320">
    <property type="entry name" value="ConA-like_dom_sf"/>
</dbReference>
<feature type="signal peptide" evidence="1">
    <location>
        <begin position="1"/>
        <end position="25"/>
    </location>
</feature>
<evidence type="ECO:0000256" key="1">
    <source>
        <dbReference type="SAM" id="SignalP"/>
    </source>
</evidence>
<dbReference type="AlphaFoldDB" id="A0A8J3NED1"/>
<comment type="caution">
    <text evidence="2">The sequence shown here is derived from an EMBL/GenBank/DDBJ whole genome shotgun (WGS) entry which is preliminary data.</text>
</comment>
<sequence>MAKPVTALLCGAGCVVAAMTIGAGARPVPAAAAQVRSASAPAMRTVASYGFNSGAVTAGGQVRDDTGSGHTLHVRVAAGGRISWVRGRTGRAARFPAPCRRSGTCGRAILEAATGRDLDAGTRPFRLAAAVRVASGDTAAGANVVQNGNWGDAALWKLQVDGKAGRPSCVVGRRGARKYLAGSSVSVADGSWHEVECRRSGASLRIVVDGAERGQVSVPAGLSLSGAGPLRVGGNAVSAGSDQFHGAIDDVAVGIG</sequence>
<proteinExistence type="predicted"/>
<dbReference type="SUPFAM" id="SSF49899">
    <property type="entry name" value="Concanavalin A-like lectins/glucanases"/>
    <property type="match status" value="1"/>
</dbReference>
<dbReference type="InterPro" id="IPR001791">
    <property type="entry name" value="Laminin_G"/>
</dbReference>
<organism evidence="2 3">
    <name type="scientific">Actinocatenispora rupis</name>
    <dbReference type="NCBI Taxonomy" id="519421"/>
    <lineage>
        <taxon>Bacteria</taxon>
        <taxon>Bacillati</taxon>
        <taxon>Actinomycetota</taxon>
        <taxon>Actinomycetes</taxon>
        <taxon>Micromonosporales</taxon>
        <taxon>Micromonosporaceae</taxon>
        <taxon>Actinocatenispora</taxon>
    </lineage>
</organism>
<keyword evidence="1" id="KW-0732">Signal</keyword>
<name>A0A8J3NED1_9ACTN</name>
<evidence type="ECO:0000313" key="3">
    <source>
        <dbReference type="Proteomes" id="UP000612808"/>
    </source>
</evidence>
<evidence type="ECO:0008006" key="4">
    <source>
        <dbReference type="Google" id="ProtNLM"/>
    </source>
</evidence>
<dbReference type="Gene3D" id="2.60.120.200">
    <property type="match status" value="1"/>
</dbReference>
<protein>
    <recommendedName>
        <fullName evidence="4">Concanavalin A-like lectin/glucanases superfamily protein</fullName>
    </recommendedName>
</protein>
<feature type="chain" id="PRO_5038820881" description="Concanavalin A-like lectin/glucanases superfamily protein" evidence="1">
    <location>
        <begin position="26"/>
        <end position="256"/>
    </location>
</feature>
<dbReference type="Proteomes" id="UP000612808">
    <property type="component" value="Unassembled WGS sequence"/>
</dbReference>
<reference evidence="2" key="1">
    <citation type="submission" date="2021-01" db="EMBL/GenBank/DDBJ databases">
        <title>Whole genome shotgun sequence of Actinocatenispora rupis NBRC 107355.</title>
        <authorList>
            <person name="Komaki H."/>
            <person name="Tamura T."/>
        </authorList>
    </citation>
    <scope>NUCLEOTIDE SEQUENCE</scope>
    <source>
        <strain evidence="2">NBRC 107355</strain>
    </source>
</reference>
<accession>A0A8J3NED1</accession>
<gene>
    <name evidence="2" type="ORF">Aru02nite_33530</name>
</gene>
<keyword evidence="3" id="KW-1185">Reference proteome</keyword>
<dbReference type="EMBL" id="BOMB01000019">
    <property type="protein sequence ID" value="GID12464.1"/>
    <property type="molecule type" value="Genomic_DNA"/>
</dbReference>
<dbReference type="RefSeq" id="WP_203658443.1">
    <property type="nucleotide sequence ID" value="NZ_BAAAZM010000013.1"/>
</dbReference>
<dbReference type="Pfam" id="PF13385">
    <property type="entry name" value="Laminin_G_3"/>
    <property type="match status" value="1"/>
</dbReference>
<evidence type="ECO:0000313" key="2">
    <source>
        <dbReference type="EMBL" id="GID12464.1"/>
    </source>
</evidence>